<keyword evidence="5" id="KW-1133">Transmembrane helix</keyword>
<evidence type="ECO:0000313" key="7">
    <source>
        <dbReference type="Proteomes" id="UP001212997"/>
    </source>
</evidence>
<evidence type="ECO:0000256" key="5">
    <source>
        <dbReference type="SAM" id="Phobius"/>
    </source>
</evidence>
<dbReference type="InterPro" id="IPR019378">
    <property type="entry name" value="GDP-Fuc_O-FucTrfase"/>
</dbReference>
<keyword evidence="1" id="KW-0808">Transferase</keyword>
<dbReference type="Proteomes" id="UP001212997">
    <property type="component" value="Unassembled WGS sequence"/>
</dbReference>
<gene>
    <name evidence="6" type="ORF">NLI96_g6980</name>
</gene>
<feature type="region of interest" description="Disordered" evidence="4">
    <location>
        <begin position="1"/>
        <end position="30"/>
    </location>
</feature>
<evidence type="ECO:0000313" key="6">
    <source>
        <dbReference type="EMBL" id="KAJ3482439.1"/>
    </source>
</evidence>
<keyword evidence="7" id="KW-1185">Reference proteome</keyword>
<dbReference type="Gene3D" id="3.40.50.11350">
    <property type="match status" value="1"/>
</dbReference>
<evidence type="ECO:0000256" key="4">
    <source>
        <dbReference type="SAM" id="MobiDB-lite"/>
    </source>
</evidence>
<dbReference type="CDD" id="cd11296">
    <property type="entry name" value="O-FucT_like"/>
    <property type="match status" value="1"/>
</dbReference>
<dbReference type="Pfam" id="PF10250">
    <property type="entry name" value="O-FucT"/>
    <property type="match status" value="1"/>
</dbReference>
<feature type="transmembrane region" description="Helical" evidence="5">
    <location>
        <begin position="49"/>
        <end position="70"/>
    </location>
</feature>
<dbReference type="AlphaFoldDB" id="A0AAD5V4S5"/>
<keyword evidence="2" id="KW-0294">Fucose metabolism</keyword>
<evidence type="ECO:0000256" key="2">
    <source>
        <dbReference type="ARBA" id="ARBA00023253"/>
    </source>
</evidence>
<reference evidence="6" key="1">
    <citation type="submission" date="2022-07" db="EMBL/GenBank/DDBJ databases">
        <title>Genome Sequence of Physisporinus lineatus.</title>
        <authorList>
            <person name="Buettner E."/>
        </authorList>
    </citation>
    <scope>NUCLEOTIDE SEQUENCE</scope>
    <source>
        <strain evidence="6">VT162</strain>
    </source>
</reference>
<organism evidence="6 7">
    <name type="scientific">Meripilus lineatus</name>
    <dbReference type="NCBI Taxonomy" id="2056292"/>
    <lineage>
        <taxon>Eukaryota</taxon>
        <taxon>Fungi</taxon>
        <taxon>Dikarya</taxon>
        <taxon>Basidiomycota</taxon>
        <taxon>Agaricomycotina</taxon>
        <taxon>Agaricomycetes</taxon>
        <taxon>Polyporales</taxon>
        <taxon>Meripilaceae</taxon>
        <taxon>Meripilus</taxon>
    </lineage>
</organism>
<proteinExistence type="predicted"/>
<evidence type="ECO:0000256" key="3">
    <source>
        <dbReference type="ARBA" id="ARBA00023277"/>
    </source>
</evidence>
<name>A0AAD5V4S5_9APHY</name>
<keyword evidence="5" id="KW-0812">Transmembrane</keyword>
<evidence type="ECO:0000256" key="1">
    <source>
        <dbReference type="ARBA" id="ARBA00022679"/>
    </source>
</evidence>
<dbReference type="EMBL" id="JANAWD010000273">
    <property type="protein sequence ID" value="KAJ3482439.1"/>
    <property type="molecule type" value="Genomic_DNA"/>
</dbReference>
<keyword evidence="3" id="KW-0119">Carbohydrate metabolism</keyword>
<protein>
    <submittedName>
        <fullName evidence="6">Uncharacterized protein</fullName>
    </submittedName>
</protein>
<sequence>MKEAHHNRSQSSLPLLPVADNSPPPSPLCPPRLKSRSTVLELLPCRRRFLVLTCASLSFVSLVALSLLTVSRSYSPFALSDVATVVPSPSAAPSPNATVPEPVVDAVVEVPHSPYLLGPPTASFRDNLRNDTKYITSWISAGWNNDVMTYANLIYLGKITDRIPVVGIFTPSHIGGDVPPIAFSEVFDVPRFIKDSGINMVEWDEVKDPDSEVLDDLGCWNIWETVQYYEHFPRGSPIPDWVGLDLSYTRAPDWMKLIPNYEHDKCSTFWALARLAYPEDRQRALGTPTTSPQHHAVLDPDEHMVCYDYLYYACAQQSGEWESEYAPQWREVAKHMRWHPDLERIAGLYVNRVFDLPDDAEVPPYITVHARHGDFGDWCWQAEKPEDCFAPLSAVELRVREVQEEIRQKKGIDIPMSRVIMTSDEKNQTWWDDVKARGWVRMDHEALRTVERYGRWYPLILDSVIQSSGHGFVGTDLSTFSILSKRRVLDWHNGSARMVRWGFKEADAHRKRMLLESE</sequence>
<comment type="caution">
    <text evidence="6">The sequence shown here is derived from an EMBL/GenBank/DDBJ whole genome shotgun (WGS) entry which is preliminary data.</text>
</comment>
<accession>A0AAD5V4S5</accession>
<keyword evidence="5" id="KW-0472">Membrane</keyword>